<dbReference type="InterPro" id="IPR032675">
    <property type="entry name" value="LRR_dom_sf"/>
</dbReference>
<name>A0ABS0SQ56_9FLAO</name>
<dbReference type="PROSITE" id="PS51257">
    <property type="entry name" value="PROKAR_LIPOPROTEIN"/>
    <property type="match status" value="1"/>
</dbReference>
<gene>
    <name evidence="1" type="ORF">I7X30_12390</name>
</gene>
<dbReference type="EMBL" id="JAEFDC010000014">
    <property type="protein sequence ID" value="MBI1647847.1"/>
    <property type="molecule type" value="Genomic_DNA"/>
</dbReference>
<comment type="caution">
    <text evidence="1">The sequence shown here is derived from an EMBL/GenBank/DDBJ whole genome shotgun (WGS) entry which is preliminary data.</text>
</comment>
<dbReference type="RefSeq" id="WP_198467444.1">
    <property type="nucleotide sequence ID" value="NZ_JAEFDC010000014.1"/>
</dbReference>
<dbReference type="SUPFAM" id="SSF52047">
    <property type="entry name" value="RNI-like"/>
    <property type="match status" value="1"/>
</dbReference>
<organism evidence="1 2">
    <name type="scientific">Capnocytophaga periodontitidis</name>
    <dbReference type="NCBI Taxonomy" id="2795027"/>
    <lineage>
        <taxon>Bacteria</taxon>
        <taxon>Pseudomonadati</taxon>
        <taxon>Bacteroidota</taxon>
        <taxon>Flavobacteriia</taxon>
        <taxon>Flavobacteriales</taxon>
        <taxon>Flavobacteriaceae</taxon>
        <taxon>Capnocytophaga</taxon>
    </lineage>
</organism>
<reference evidence="1 2" key="1">
    <citation type="journal article" date="2021" name="Int. J. Syst. Evol. Microbiol.">
        <title>Capnocytophaga periodontitidis sp. nov., isolated from subgingival plaque of periodontitis patient.</title>
        <authorList>
            <person name="Zhang Y."/>
            <person name="Qiao D."/>
            <person name="Shi W."/>
            <person name="Wu D."/>
            <person name="Cai M."/>
        </authorList>
    </citation>
    <scope>NUCLEOTIDE SEQUENCE [LARGE SCALE GENOMIC DNA]</scope>
    <source>
        <strain evidence="1 2">051621</strain>
    </source>
</reference>
<evidence type="ECO:0000313" key="2">
    <source>
        <dbReference type="Proteomes" id="UP000641139"/>
    </source>
</evidence>
<proteinExistence type="predicted"/>
<protein>
    <submittedName>
        <fullName evidence="1">Leucine-rich repeat domain-containing protein</fullName>
    </submittedName>
</protein>
<evidence type="ECO:0000313" key="1">
    <source>
        <dbReference type="EMBL" id="MBI1647847.1"/>
    </source>
</evidence>
<dbReference type="SUPFAM" id="SSF52058">
    <property type="entry name" value="L domain-like"/>
    <property type="match status" value="1"/>
</dbReference>
<accession>A0ABS0SQ56</accession>
<keyword evidence="2" id="KW-1185">Reference proteome</keyword>
<sequence length="516" mass="57358">MRNYIQHSVKVMIAVAFIALGSACKKSDSPEPPKPENGKVAIENPALVTALKEQGFTFEGNTLVVNDKVRTTTSLNLSGKQLTDVKGLEAFPALSEVNLSNNKFAQTFDFGTLPATVKSVNLSGNELYDFKNLATTDYSDNAQEPYKLIRSFDKLVLPATAKYNMDVLPAYVKLAPKSDVQILNAQGTTEKYTTLREVPDPVLLQYLKANFASVFSGDKIDISKSIKVDERANIIKILKGKGNYNKPEFANLKNLEGVEYIINNPLFGGSVEVWLLADENFRLPKLKISNKTASVKLINLTTSVLDLSEAENLSQIISIGNKEVKDINLSSTKIMKRGTIGYDNFIGDYLFFSKCPNLENIIFPDLSKGVATPTTIGLFGLLELPKLKSVVDISKLEAAMIIELAGLPLVPKISYPTEIKYFSYEELDGEEPEFPGKLSFDIGKDIFDRAETKAFINKYLPKDRLRFFGGISEFSKDIEFYDYTATENESGRSFIRKTKGNTLKDLAESNRAKRKK</sequence>
<dbReference type="Gene3D" id="3.80.10.10">
    <property type="entry name" value="Ribonuclease Inhibitor"/>
    <property type="match status" value="1"/>
</dbReference>
<dbReference type="Proteomes" id="UP000641139">
    <property type="component" value="Unassembled WGS sequence"/>
</dbReference>